<evidence type="ECO:0000313" key="2">
    <source>
        <dbReference type="Proteomes" id="UP000245216"/>
    </source>
</evidence>
<name>A0A2U2BNL8_ALCFA</name>
<dbReference type="RefSeq" id="WP_109088313.1">
    <property type="nucleotide sequence ID" value="NZ_QEXO01000001.1"/>
</dbReference>
<reference evidence="1 2" key="1">
    <citation type="submission" date="2018-05" db="EMBL/GenBank/DDBJ databases">
        <title>Genome Sequence of an Efficient Indole-Degrading Bacterium, Alcaligenes sp.YBY.</title>
        <authorList>
            <person name="Yang B."/>
        </authorList>
    </citation>
    <scope>NUCLEOTIDE SEQUENCE [LARGE SCALE GENOMIC DNA]</scope>
    <source>
        <strain evidence="1 2">YBY</strain>
    </source>
</reference>
<reference evidence="1 2" key="2">
    <citation type="submission" date="2018-05" db="EMBL/GenBank/DDBJ databases">
        <authorList>
            <person name="Lanie J.A."/>
            <person name="Ng W.-L."/>
            <person name="Kazmierczak K.M."/>
            <person name="Andrzejewski T.M."/>
            <person name="Davidsen T.M."/>
            <person name="Wayne K.J."/>
            <person name="Tettelin H."/>
            <person name="Glass J.I."/>
            <person name="Rusch D."/>
            <person name="Podicherti R."/>
            <person name="Tsui H.-C.T."/>
            <person name="Winkler M.E."/>
        </authorList>
    </citation>
    <scope>NUCLEOTIDE SEQUENCE [LARGE SCALE GENOMIC DNA]</scope>
    <source>
        <strain evidence="1 2">YBY</strain>
    </source>
</reference>
<sequence length="88" mass="10501">MVEPYEGVGFAVYSYNLMAEVYNDGRAERKNLEQIASDIDASYPWGERYGWRYKAWLRARREFFEEHGLPGLQPRRSLKLNNEFATYR</sequence>
<gene>
    <name evidence="1" type="ORF">DF183_02455</name>
</gene>
<protein>
    <submittedName>
        <fullName evidence="1">Uncharacterized protein</fullName>
    </submittedName>
</protein>
<accession>A0A2U2BNL8</accession>
<dbReference type="EMBL" id="QEXO01000001">
    <property type="protein sequence ID" value="PWE15613.1"/>
    <property type="molecule type" value="Genomic_DNA"/>
</dbReference>
<dbReference type="Proteomes" id="UP000245216">
    <property type="component" value="Unassembled WGS sequence"/>
</dbReference>
<dbReference type="AlphaFoldDB" id="A0A2U2BNL8"/>
<evidence type="ECO:0000313" key="1">
    <source>
        <dbReference type="EMBL" id="PWE15613.1"/>
    </source>
</evidence>
<proteinExistence type="predicted"/>
<comment type="caution">
    <text evidence="1">The sequence shown here is derived from an EMBL/GenBank/DDBJ whole genome shotgun (WGS) entry which is preliminary data.</text>
</comment>
<organism evidence="1 2">
    <name type="scientific">Alcaligenes faecalis</name>
    <dbReference type="NCBI Taxonomy" id="511"/>
    <lineage>
        <taxon>Bacteria</taxon>
        <taxon>Pseudomonadati</taxon>
        <taxon>Pseudomonadota</taxon>
        <taxon>Betaproteobacteria</taxon>
        <taxon>Burkholderiales</taxon>
        <taxon>Alcaligenaceae</taxon>
        <taxon>Alcaligenes</taxon>
    </lineage>
</organism>